<dbReference type="AlphaFoldDB" id="A0A919EEQ8"/>
<proteinExistence type="inferred from homology"/>
<accession>A0A919EEQ8</accession>
<dbReference type="SUPFAM" id="SSF56300">
    <property type="entry name" value="Metallo-dependent phosphatases"/>
    <property type="match status" value="1"/>
</dbReference>
<dbReference type="PANTHER" id="PTHR33393">
    <property type="entry name" value="POLYGLUTAMINE SYNTHESIS ACCESSORY PROTEIN RV0574C-RELATED"/>
    <property type="match status" value="1"/>
</dbReference>
<sequence length="331" mass="35012">MVDVTVALAGDTMLGRCVAERLEAAPEAGTVLAPELCEVVGAADLCVLNLECCVSGRGEPWAAPGKPFFFRAPPAAADVLAELGVDCVTLANNHALDYGYDALADTGALLARAGVRTVGAGPDVTAARAYAVLEARGLRLAVVGVTDHPDDFAAGPARPGVAYADLRTGVPDWLTGLIAQAAQEADAVLVTPHWGPNMTTRPPHWVRAAAPVLLRAGATLVAGHSAHVFHGVAERVIHDMGDFVDDYAVDPRLRNDLGLLFLVTFEAPDGTPVRPVRVEAIPLLLDFCRTVPAEGAEREWIKARFRRACEELGTTVSDHDGRLRIDWPATT</sequence>
<reference evidence="3" key="2">
    <citation type="submission" date="2020-09" db="EMBL/GenBank/DDBJ databases">
        <authorList>
            <person name="Sun Q."/>
            <person name="Ohkuma M."/>
        </authorList>
    </citation>
    <scope>NUCLEOTIDE SEQUENCE</scope>
    <source>
        <strain evidence="3">JCM 4059</strain>
    </source>
</reference>
<feature type="domain" description="Capsule synthesis protein CapA" evidence="2">
    <location>
        <begin position="5"/>
        <end position="247"/>
    </location>
</feature>
<name>A0A919EEQ8_9ACTN</name>
<dbReference type="EMBL" id="BNBD01000010">
    <property type="protein sequence ID" value="GHF58739.1"/>
    <property type="molecule type" value="Genomic_DNA"/>
</dbReference>
<evidence type="ECO:0000313" key="3">
    <source>
        <dbReference type="EMBL" id="GHF58739.1"/>
    </source>
</evidence>
<protein>
    <submittedName>
        <fullName evidence="3">Capsule biosynthesis protein</fullName>
    </submittedName>
</protein>
<dbReference type="RefSeq" id="WP_229891360.1">
    <property type="nucleotide sequence ID" value="NZ_BNBD01000010.1"/>
</dbReference>
<gene>
    <name evidence="3" type="ORF">GCM10010218_45080</name>
</gene>
<evidence type="ECO:0000259" key="2">
    <source>
        <dbReference type="SMART" id="SM00854"/>
    </source>
</evidence>
<dbReference type="Proteomes" id="UP000638313">
    <property type="component" value="Unassembled WGS sequence"/>
</dbReference>
<dbReference type="InterPro" id="IPR029052">
    <property type="entry name" value="Metallo-depent_PP-like"/>
</dbReference>
<reference evidence="3" key="1">
    <citation type="journal article" date="2014" name="Int. J. Syst. Evol. Microbiol.">
        <title>Complete genome sequence of Corynebacterium casei LMG S-19264T (=DSM 44701T), isolated from a smear-ripened cheese.</title>
        <authorList>
            <consortium name="US DOE Joint Genome Institute (JGI-PGF)"/>
            <person name="Walter F."/>
            <person name="Albersmeier A."/>
            <person name="Kalinowski J."/>
            <person name="Ruckert C."/>
        </authorList>
    </citation>
    <scope>NUCLEOTIDE SEQUENCE</scope>
    <source>
        <strain evidence="3">JCM 4059</strain>
    </source>
</reference>
<organism evidence="3 4">
    <name type="scientific">Streptomyces mashuensis</name>
    <dbReference type="NCBI Taxonomy" id="33904"/>
    <lineage>
        <taxon>Bacteria</taxon>
        <taxon>Bacillati</taxon>
        <taxon>Actinomycetota</taxon>
        <taxon>Actinomycetes</taxon>
        <taxon>Kitasatosporales</taxon>
        <taxon>Streptomycetaceae</taxon>
        <taxon>Streptomyces</taxon>
    </lineage>
</organism>
<dbReference type="InterPro" id="IPR019079">
    <property type="entry name" value="Capsule_synth_CapA"/>
</dbReference>
<evidence type="ECO:0000256" key="1">
    <source>
        <dbReference type="ARBA" id="ARBA00005662"/>
    </source>
</evidence>
<dbReference type="Gene3D" id="3.60.21.10">
    <property type="match status" value="1"/>
</dbReference>
<dbReference type="PANTHER" id="PTHR33393:SF13">
    <property type="entry name" value="PGA BIOSYNTHESIS PROTEIN CAPA"/>
    <property type="match status" value="1"/>
</dbReference>
<dbReference type="SMART" id="SM00854">
    <property type="entry name" value="PGA_cap"/>
    <property type="match status" value="1"/>
</dbReference>
<dbReference type="Pfam" id="PF09587">
    <property type="entry name" value="PGA_cap"/>
    <property type="match status" value="1"/>
</dbReference>
<evidence type="ECO:0000313" key="4">
    <source>
        <dbReference type="Proteomes" id="UP000638313"/>
    </source>
</evidence>
<dbReference type="CDD" id="cd07381">
    <property type="entry name" value="MPP_CapA"/>
    <property type="match status" value="1"/>
</dbReference>
<comment type="caution">
    <text evidence="3">The sequence shown here is derived from an EMBL/GenBank/DDBJ whole genome shotgun (WGS) entry which is preliminary data.</text>
</comment>
<comment type="similarity">
    <text evidence="1">Belongs to the CapA family.</text>
</comment>
<keyword evidence="4" id="KW-1185">Reference proteome</keyword>
<dbReference type="InterPro" id="IPR052169">
    <property type="entry name" value="CW_Biosynth-Accessory"/>
</dbReference>